<keyword evidence="1" id="KW-1133">Transmembrane helix</keyword>
<dbReference type="STRING" id="1423770.FD29_GL001999"/>
<dbReference type="Proteomes" id="UP000050872">
    <property type="component" value="Unassembled WGS sequence"/>
</dbReference>
<dbReference type="EMBL" id="AZEZ01000032">
    <property type="protein sequence ID" value="KRL44802.1"/>
    <property type="molecule type" value="Genomic_DNA"/>
</dbReference>
<dbReference type="AlphaFoldDB" id="A0A0R1QRW3"/>
<evidence type="ECO:0000313" key="2">
    <source>
        <dbReference type="EMBL" id="KRL44802.1"/>
    </source>
</evidence>
<gene>
    <name evidence="2" type="ORF">FD29_GL001999</name>
</gene>
<evidence type="ECO:0000256" key="1">
    <source>
        <dbReference type="SAM" id="Phobius"/>
    </source>
</evidence>
<protein>
    <submittedName>
        <fullName evidence="2">Uncharacterized protein</fullName>
    </submittedName>
</protein>
<feature type="transmembrane region" description="Helical" evidence="1">
    <location>
        <begin position="21"/>
        <end position="43"/>
    </location>
</feature>
<sequence length="78" mass="8450">MKRDIIFQRTLSNEFLGGTGGFFLIAVKSPIQALIFVLFILVLQEVEGKLIYPRVVGTSIGLPGIWVLASITIGGGCR</sequence>
<keyword evidence="1" id="KW-0472">Membrane</keyword>
<keyword evidence="3" id="KW-1185">Reference proteome</keyword>
<organism evidence="2 3">
    <name type="scientific">Companilactobacillus mindensis DSM 14500</name>
    <dbReference type="NCBI Taxonomy" id="1423770"/>
    <lineage>
        <taxon>Bacteria</taxon>
        <taxon>Bacillati</taxon>
        <taxon>Bacillota</taxon>
        <taxon>Bacilli</taxon>
        <taxon>Lactobacillales</taxon>
        <taxon>Lactobacillaceae</taxon>
        <taxon>Companilactobacillus</taxon>
    </lineage>
</organism>
<evidence type="ECO:0000313" key="3">
    <source>
        <dbReference type="Proteomes" id="UP000050872"/>
    </source>
</evidence>
<proteinExistence type="predicted"/>
<keyword evidence="1" id="KW-0812">Transmembrane</keyword>
<accession>A0A0R1QRW3</accession>
<name>A0A0R1QRW3_9LACO</name>
<feature type="transmembrane region" description="Helical" evidence="1">
    <location>
        <begin position="55"/>
        <end position="77"/>
    </location>
</feature>
<comment type="caution">
    <text evidence="2">The sequence shown here is derived from an EMBL/GenBank/DDBJ whole genome shotgun (WGS) entry which is preliminary data.</text>
</comment>
<dbReference type="PATRIC" id="fig|1423770.3.peg.2052"/>
<reference evidence="2 3" key="1">
    <citation type="journal article" date="2015" name="Genome Announc.">
        <title>Expanding the biotechnology potential of lactobacilli through comparative genomics of 213 strains and associated genera.</title>
        <authorList>
            <person name="Sun Z."/>
            <person name="Harris H.M."/>
            <person name="McCann A."/>
            <person name="Guo C."/>
            <person name="Argimon S."/>
            <person name="Zhang W."/>
            <person name="Yang X."/>
            <person name="Jeffery I.B."/>
            <person name="Cooney J.C."/>
            <person name="Kagawa T.F."/>
            <person name="Liu W."/>
            <person name="Song Y."/>
            <person name="Salvetti E."/>
            <person name="Wrobel A."/>
            <person name="Rasinkangas P."/>
            <person name="Parkhill J."/>
            <person name="Rea M.C."/>
            <person name="O'Sullivan O."/>
            <person name="Ritari J."/>
            <person name="Douillard F.P."/>
            <person name="Paul Ross R."/>
            <person name="Yang R."/>
            <person name="Briner A.E."/>
            <person name="Felis G.E."/>
            <person name="de Vos W.M."/>
            <person name="Barrangou R."/>
            <person name="Klaenhammer T.R."/>
            <person name="Caufield P.W."/>
            <person name="Cui Y."/>
            <person name="Zhang H."/>
            <person name="O'Toole P.W."/>
        </authorList>
    </citation>
    <scope>NUCLEOTIDE SEQUENCE [LARGE SCALE GENOMIC DNA]</scope>
    <source>
        <strain evidence="2 3">DSM 14500</strain>
    </source>
</reference>
<dbReference type="RefSeq" id="WP_222593572.1">
    <property type="nucleotide sequence ID" value="NZ_AZEZ01000032.1"/>
</dbReference>